<evidence type="ECO:0000313" key="5">
    <source>
        <dbReference type="RefSeq" id="XP_018016233.1"/>
    </source>
</evidence>
<name>A0A8B7NRA8_HYAAZ</name>
<organism evidence="4 5">
    <name type="scientific">Hyalella azteca</name>
    <name type="common">Amphipod</name>
    <dbReference type="NCBI Taxonomy" id="294128"/>
    <lineage>
        <taxon>Eukaryota</taxon>
        <taxon>Metazoa</taxon>
        <taxon>Ecdysozoa</taxon>
        <taxon>Arthropoda</taxon>
        <taxon>Crustacea</taxon>
        <taxon>Multicrustacea</taxon>
        <taxon>Malacostraca</taxon>
        <taxon>Eumalacostraca</taxon>
        <taxon>Peracarida</taxon>
        <taxon>Amphipoda</taxon>
        <taxon>Senticaudata</taxon>
        <taxon>Talitrida</taxon>
        <taxon>Talitroidea</taxon>
        <taxon>Hyalellidae</taxon>
        <taxon>Hyalella</taxon>
    </lineage>
</organism>
<dbReference type="PROSITE" id="PS50157">
    <property type="entry name" value="ZINC_FINGER_C2H2_2"/>
    <property type="match status" value="1"/>
</dbReference>
<feature type="region of interest" description="Disordered" evidence="2">
    <location>
        <begin position="185"/>
        <end position="207"/>
    </location>
</feature>
<proteinExistence type="predicted"/>
<dbReference type="SMART" id="SM00355">
    <property type="entry name" value="ZnF_C2H2"/>
    <property type="match status" value="2"/>
</dbReference>
<evidence type="ECO:0000256" key="2">
    <source>
        <dbReference type="SAM" id="MobiDB-lite"/>
    </source>
</evidence>
<keyword evidence="1" id="KW-0863">Zinc-finger</keyword>
<dbReference type="InterPro" id="IPR013087">
    <property type="entry name" value="Znf_C2H2_type"/>
</dbReference>
<evidence type="ECO:0000259" key="3">
    <source>
        <dbReference type="PROSITE" id="PS50157"/>
    </source>
</evidence>
<dbReference type="AlphaFoldDB" id="A0A8B7NRA8"/>
<sequence length="253" mass="29563">MRPDSTLSIPTNLFTDVLEDQPFLVEVASMRQRLPRTVVETNCPFCQIKFTDFVVAREHLMRSHFCDGCFQFHHHYSSAVQHSQVFEYIPPPYPCTACHELFPTVFELQRHAVRHFMRMPTKCTFSEDCDFFAYTPAECQHHVWLHELDKWEKQASIRRMASRAKRQEGLRQCLLQLAKENEEDSNVPFSVEKKSTSPLQVDDTTGIENDSQSIENMRTDINIPINDNLRIEVSSRMNDNAEMDYYSQDESGM</sequence>
<dbReference type="KEGG" id="hazt:108672975"/>
<accession>A0A8B7NRA8</accession>
<evidence type="ECO:0000313" key="4">
    <source>
        <dbReference type="Proteomes" id="UP000694843"/>
    </source>
</evidence>
<dbReference type="Proteomes" id="UP000694843">
    <property type="component" value="Unplaced"/>
</dbReference>
<dbReference type="GeneID" id="108672975"/>
<dbReference type="RefSeq" id="XP_018016233.1">
    <property type="nucleotide sequence ID" value="XM_018160744.2"/>
</dbReference>
<keyword evidence="4" id="KW-1185">Reference proteome</keyword>
<protein>
    <submittedName>
        <fullName evidence="5">Uncharacterized protein LOC108672975</fullName>
    </submittedName>
</protein>
<feature type="domain" description="C2H2-type" evidence="3">
    <location>
        <begin position="93"/>
        <end position="120"/>
    </location>
</feature>
<reference evidence="5" key="1">
    <citation type="submission" date="2025-08" db="UniProtKB">
        <authorList>
            <consortium name="RefSeq"/>
        </authorList>
    </citation>
    <scope>IDENTIFICATION</scope>
    <source>
        <tissue evidence="5">Whole organism</tissue>
    </source>
</reference>
<dbReference type="PROSITE" id="PS00028">
    <property type="entry name" value="ZINC_FINGER_C2H2_1"/>
    <property type="match status" value="1"/>
</dbReference>
<dbReference type="GO" id="GO:0008270">
    <property type="term" value="F:zinc ion binding"/>
    <property type="evidence" value="ECO:0007669"/>
    <property type="project" value="UniProtKB-KW"/>
</dbReference>
<feature type="compositionally biased region" description="Polar residues" evidence="2">
    <location>
        <begin position="196"/>
        <end position="207"/>
    </location>
</feature>
<keyword evidence="1" id="KW-0479">Metal-binding</keyword>
<keyword evidence="1" id="KW-0862">Zinc</keyword>
<evidence type="ECO:0000256" key="1">
    <source>
        <dbReference type="PROSITE-ProRule" id="PRU00042"/>
    </source>
</evidence>
<gene>
    <name evidence="5" type="primary">LOC108672975</name>
</gene>